<dbReference type="Proteomes" id="UP000015102">
    <property type="component" value="Unassembled WGS sequence"/>
</dbReference>
<evidence type="ECO:0000256" key="4">
    <source>
        <dbReference type="ARBA" id="ARBA00038984"/>
    </source>
</evidence>
<evidence type="ECO:0000256" key="9">
    <source>
        <dbReference type="ARBA" id="ARBA00047423"/>
    </source>
</evidence>
<evidence type="ECO:0000256" key="10">
    <source>
        <dbReference type="ARBA" id="ARBA00049233"/>
    </source>
</evidence>
<dbReference type="Pfam" id="PF01408">
    <property type="entry name" value="GFO_IDH_MocA"/>
    <property type="match status" value="1"/>
</dbReference>
<reference evidence="14" key="1">
    <citation type="submission" date="2013-02" db="EMBL/GenBank/DDBJ databases">
        <authorList>
            <person name="Hughes D."/>
        </authorList>
    </citation>
    <scope>NUCLEOTIDE SEQUENCE</scope>
    <source>
        <strain>Durham</strain>
        <strain evidence="14">NC isolate 2 -- Noor lab</strain>
    </source>
</reference>
<dbReference type="SUPFAM" id="SSF51735">
    <property type="entry name" value="NAD(P)-binding Rossmann-fold domains"/>
    <property type="match status" value="1"/>
</dbReference>
<dbReference type="InterPro" id="IPR050984">
    <property type="entry name" value="Gfo/Idh/MocA_domain"/>
</dbReference>
<dbReference type="OMA" id="AHETGKY"/>
<dbReference type="Gene3D" id="3.40.50.720">
    <property type="entry name" value="NAD(P)-binding Rossmann-like Domain"/>
    <property type="match status" value="1"/>
</dbReference>
<dbReference type="HOGENOM" id="CLU_023194_7_2_1"/>
<evidence type="ECO:0000256" key="7">
    <source>
        <dbReference type="ARBA" id="ARBA00042988"/>
    </source>
</evidence>
<evidence type="ECO:0000256" key="1">
    <source>
        <dbReference type="ARBA" id="ARBA00010928"/>
    </source>
</evidence>
<dbReference type="GO" id="GO:0047115">
    <property type="term" value="F:trans-1,2-dihydrobenzene-1,2-diol dehydrogenase activity"/>
    <property type="evidence" value="ECO:0007669"/>
    <property type="project" value="UniProtKB-EC"/>
</dbReference>
<evidence type="ECO:0000256" key="6">
    <source>
        <dbReference type="ARBA" id="ARBA00042926"/>
    </source>
</evidence>
<reference evidence="13" key="2">
    <citation type="submission" date="2015-06" db="UniProtKB">
        <authorList>
            <consortium name="EnsemblMetazoa"/>
        </authorList>
    </citation>
    <scope>IDENTIFICATION</scope>
</reference>
<dbReference type="EC" id="1.1.1.179" evidence="4"/>
<dbReference type="AlphaFoldDB" id="T1GXU5"/>
<dbReference type="GO" id="GO:0047837">
    <property type="term" value="F:D-xylose 1-dehydrogenase (NADP+) activity"/>
    <property type="evidence" value="ECO:0007669"/>
    <property type="project" value="UniProtKB-EC"/>
</dbReference>
<evidence type="ECO:0000259" key="12">
    <source>
        <dbReference type="Pfam" id="PF22725"/>
    </source>
</evidence>
<dbReference type="InterPro" id="IPR036291">
    <property type="entry name" value="NAD(P)-bd_dom_sf"/>
</dbReference>
<accession>T1GXU5</accession>
<evidence type="ECO:0000256" key="2">
    <source>
        <dbReference type="ARBA" id="ARBA00023002"/>
    </source>
</evidence>
<dbReference type="EMBL" id="CAQQ02123182">
    <property type="status" value="NOT_ANNOTATED_CDS"/>
    <property type="molecule type" value="Genomic_DNA"/>
</dbReference>
<evidence type="ECO:0000256" key="5">
    <source>
        <dbReference type="ARBA" id="ARBA00040603"/>
    </source>
</evidence>
<evidence type="ECO:0000256" key="8">
    <source>
        <dbReference type="ARBA" id="ARBA00043025"/>
    </source>
</evidence>
<feature type="domain" description="Gfo/Idh/MocA-like oxidoreductase N-terminal" evidence="11">
    <location>
        <begin position="2"/>
        <end position="117"/>
    </location>
</feature>
<proteinExistence type="inferred from homology"/>
<dbReference type="STRING" id="36166.T1GXU5"/>
<comment type="catalytic activity">
    <reaction evidence="10">
        <text>D-xylose + NADP(+) = D-xylono-1,5-lactone + NADPH + H(+)</text>
        <dbReference type="Rhea" id="RHEA:22000"/>
        <dbReference type="ChEBI" id="CHEBI:15378"/>
        <dbReference type="ChEBI" id="CHEBI:15867"/>
        <dbReference type="ChEBI" id="CHEBI:53455"/>
        <dbReference type="ChEBI" id="CHEBI:57783"/>
        <dbReference type="ChEBI" id="CHEBI:58349"/>
        <dbReference type="EC" id="1.1.1.179"/>
    </reaction>
</comment>
<evidence type="ECO:0000259" key="11">
    <source>
        <dbReference type="Pfam" id="PF01408"/>
    </source>
</evidence>
<dbReference type="SUPFAM" id="SSF55347">
    <property type="entry name" value="Glyceraldehyde-3-phosphate dehydrogenase-like, C-terminal domain"/>
    <property type="match status" value="1"/>
</dbReference>
<comment type="catalytic activity">
    <reaction evidence="9">
        <text>(1R,2R)-1,2-dihydrobenzene-1,2-diol + NADP(+) = catechol + NADPH + H(+)</text>
        <dbReference type="Rhea" id="RHEA:16729"/>
        <dbReference type="ChEBI" id="CHEBI:10702"/>
        <dbReference type="ChEBI" id="CHEBI:15378"/>
        <dbReference type="ChEBI" id="CHEBI:18135"/>
        <dbReference type="ChEBI" id="CHEBI:57783"/>
        <dbReference type="ChEBI" id="CHEBI:58349"/>
        <dbReference type="EC" id="1.3.1.20"/>
    </reaction>
</comment>
<evidence type="ECO:0000256" key="3">
    <source>
        <dbReference type="ARBA" id="ARBA00038853"/>
    </source>
</evidence>
<sequence length="330" mass="36767">WGIVSAGKISNDFTVGLSCLPAEEHKVIAVAARDFKRADDFAKLHNIPTAYASYEELAKNPEIDVVYVGSVNPEHLEISKLMLSNGKHVLCEKPLCLNKKQSTELIEFAKSKNLFLMEAIWSRFFPAYTYLKEQIVNGSLGEIQSVEACFGFDLTNVDRLQKKDLGGGTVLDLGVYTIQVCQWVMQEAPQSIEASGELNPEGVDIAVNATLKYSNGKICKISTSAKEMLENIAVIKGSKGQITLKNFWCPTTLIDVNRTIKTWDLFKTNKFLNFPNSQGLAYQAISVRDCILNKKVECPIVPHSESLLIAEIQDTIRHQIGVKFDRTSFL</sequence>
<dbReference type="InterPro" id="IPR055170">
    <property type="entry name" value="GFO_IDH_MocA-like_dom"/>
</dbReference>
<protein>
    <recommendedName>
        <fullName evidence="5">Trans-1,2-dihydrobenzene-1,2-diol dehydrogenase</fullName>
        <ecNumber evidence="4">1.1.1.179</ecNumber>
        <ecNumber evidence="3">1.3.1.20</ecNumber>
    </recommendedName>
    <alternativeName>
        <fullName evidence="8">D-xylose 1-dehydrogenase</fullName>
    </alternativeName>
    <alternativeName>
        <fullName evidence="7">D-xylose-NADP dehydrogenase</fullName>
    </alternativeName>
    <alternativeName>
        <fullName evidence="6">Dimeric dihydrodiol dehydrogenase</fullName>
    </alternativeName>
</protein>
<dbReference type="PANTHER" id="PTHR22604">
    <property type="entry name" value="OXIDOREDUCTASES"/>
    <property type="match status" value="1"/>
</dbReference>
<organism evidence="13 14">
    <name type="scientific">Megaselia scalaris</name>
    <name type="common">Humpbacked fly</name>
    <name type="synonym">Phora scalaris</name>
    <dbReference type="NCBI Taxonomy" id="36166"/>
    <lineage>
        <taxon>Eukaryota</taxon>
        <taxon>Metazoa</taxon>
        <taxon>Ecdysozoa</taxon>
        <taxon>Arthropoda</taxon>
        <taxon>Hexapoda</taxon>
        <taxon>Insecta</taxon>
        <taxon>Pterygota</taxon>
        <taxon>Neoptera</taxon>
        <taxon>Endopterygota</taxon>
        <taxon>Diptera</taxon>
        <taxon>Brachycera</taxon>
        <taxon>Muscomorpha</taxon>
        <taxon>Platypezoidea</taxon>
        <taxon>Phoridae</taxon>
        <taxon>Megaseliini</taxon>
        <taxon>Megaselia</taxon>
    </lineage>
</organism>
<dbReference type="EC" id="1.3.1.20" evidence="3"/>
<dbReference type="InterPro" id="IPR000683">
    <property type="entry name" value="Gfo/Idh/MocA-like_OxRdtase_N"/>
</dbReference>
<dbReference type="Gene3D" id="3.30.360.10">
    <property type="entry name" value="Dihydrodipicolinate Reductase, domain 2"/>
    <property type="match status" value="1"/>
</dbReference>
<name>T1GXU5_MEGSC</name>
<dbReference type="PANTHER" id="PTHR22604:SF105">
    <property type="entry name" value="TRANS-1,2-DIHYDROBENZENE-1,2-DIOL DEHYDROGENASE"/>
    <property type="match status" value="1"/>
</dbReference>
<keyword evidence="2" id="KW-0560">Oxidoreductase</keyword>
<feature type="domain" description="GFO/IDH/MocA-like oxidoreductase" evidence="12">
    <location>
        <begin position="129"/>
        <end position="242"/>
    </location>
</feature>
<dbReference type="EnsemblMetazoa" id="MESCA008652-RA">
    <property type="protein sequence ID" value="MESCA008652-PA"/>
    <property type="gene ID" value="MESCA008652"/>
</dbReference>
<evidence type="ECO:0000313" key="14">
    <source>
        <dbReference type="Proteomes" id="UP000015102"/>
    </source>
</evidence>
<evidence type="ECO:0000313" key="13">
    <source>
        <dbReference type="EnsemblMetazoa" id="MESCA008652-PA"/>
    </source>
</evidence>
<comment type="similarity">
    <text evidence="1">Belongs to the Gfo/Idh/MocA family.</text>
</comment>
<dbReference type="GO" id="GO:0000166">
    <property type="term" value="F:nucleotide binding"/>
    <property type="evidence" value="ECO:0007669"/>
    <property type="project" value="InterPro"/>
</dbReference>
<dbReference type="Pfam" id="PF22725">
    <property type="entry name" value="GFO_IDH_MocA_C3"/>
    <property type="match status" value="1"/>
</dbReference>
<keyword evidence="14" id="KW-1185">Reference proteome</keyword>